<dbReference type="SUPFAM" id="SSF52833">
    <property type="entry name" value="Thioredoxin-like"/>
    <property type="match status" value="1"/>
</dbReference>
<sequence length="313" mass="34831">MDCSSVRWSGGPVGLGIPLSGQRSAHSAFSSMLSRFKFVDRCPKPTVDTGCTFCRPALPLPIKQGPLHNTAASPWKHVLILSHGYRTIFDVPSNIYNVPGTAQKLRQLGSSRSPDFPVLISHVFFSNYREVPSKPENEVVYLYPDNLRIEFDRRHLQQFNDKYLLPANHQPAQPVYNPFQKPVPTVPHSAKVDSDSEPVDIDTPKSSLNSHDTQSVFSESPIDSSVFLVCGHNTRDERCGILAPPIVEELQKVGKETDIFGYITHVGGHAYAGNMIIYPEGIWYGRIVPEHVQGVVEAYGMGHVIRDLYRGPV</sequence>
<dbReference type="Pfam" id="PF06999">
    <property type="entry name" value="Suc_Fer-like"/>
    <property type="match status" value="1"/>
</dbReference>
<evidence type="ECO:0000313" key="2">
    <source>
        <dbReference type="EMBL" id="EGV64381.1"/>
    </source>
</evidence>
<feature type="region of interest" description="Disordered" evidence="1">
    <location>
        <begin position="183"/>
        <end position="216"/>
    </location>
</feature>
<dbReference type="Proteomes" id="UP000000707">
    <property type="component" value="Unassembled WGS sequence"/>
</dbReference>
<evidence type="ECO:0000313" key="3">
    <source>
        <dbReference type="Proteomes" id="UP000000707"/>
    </source>
</evidence>
<name>G3B3E0_CANTC</name>
<evidence type="ECO:0008006" key="4">
    <source>
        <dbReference type="Google" id="ProtNLM"/>
    </source>
</evidence>
<proteinExistence type="predicted"/>
<keyword evidence="3" id="KW-1185">Reference proteome</keyword>
<gene>
    <name evidence="2" type="ORF">CANTEDRAFT_114174</name>
</gene>
<reference evidence="2 3" key="1">
    <citation type="journal article" date="2011" name="Proc. Natl. Acad. Sci. U.S.A.">
        <title>Comparative genomics of xylose-fermenting fungi for enhanced biofuel production.</title>
        <authorList>
            <person name="Wohlbach D.J."/>
            <person name="Kuo A."/>
            <person name="Sato T.K."/>
            <person name="Potts K.M."/>
            <person name="Salamov A.A."/>
            <person name="LaButti K.M."/>
            <person name="Sun H."/>
            <person name="Clum A."/>
            <person name="Pangilinan J.L."/>
            <person name="Lindquist E.A."/>
            <person name="Lucas S."/>
            <person name="Lapidus A."/>
            <person name="Jin M."/>
            <person name="Gunawan C."/>
            <person name="Balan V."/>
            <person name="Dale B.E."/>
            <person name="Jeffries T.W."/>
            <person name="Zinkel R."/>
            <person name="Barry K.W."/>
            <person name="Grigoriev I.V."/>
            <person name="Gasch A.P."/>
        </authorList>
    </citation>
    <scope>NUCLEOTIDE SEQUENCE [LARGE SCALE GENOMIC DNA]</scope>
    <source>
        <strain evidence="3">ATCC 10573 / BCRC 21748 / CBS 615 / JCM 9827 / NBRC 10315 / NRRL Y-1498 / VKM Y-70</strain>
    </source>
</reference>
<evidence type="ECO:0000256" key="1">
    <source>
        <dbReference type="SAM" id="MobiDB-lite"/>
    </source>
</evidence>
<dbReference type="PANTHER" id="PTHR31902">
    <property type="entry name" value="ACTIN PATCHES DISTAL PROTEIN 1"/>
    <property type="match status" value="1"/>
</dbReference>
<protein>
    <recommendedName>
        <fullName evidence="4">Sucraseferredoxin-like protein</fullName>
    </recommendedName>
</protein>
<dbReference type="InterPro" id="IPR009737">
    <property type="entry name" value="Aim32/Apd1-like"/>
</dbReference>
<dbReference type="STRING" id="590646.G3B3E0"/>
<dbReference type="EMBL" id="GL996521">
    <property type="protein sequence ID" value="EGV64381.1"/>
    <property type="molecule type" value="Genomic_DNA"/>
</dbReference>
<organism evidence="3">
    <name type="scientific">Candida tenuis (strain ATCC 10573 / BCRC 21748 / CBS 615 / JCM 9827 / NBRC 10315 / NRRL Y-1498 / VKM Y-70)</name>
    <name type="common">Yeast</name>
    <name type="synonym">Yamadazyma tenuis</name>
    <dbReference type="NCBI Taxonomy" id="590646"/>
    <lineage>
        <taxon>Eukaryota</taxon>
        <taxon>Fungi</taxon>
        <taxon>Dikarya</taxon>
        <taxon>Ascomycota</taxon>
        <taxon>Saccharomycotina</taxon>
        <taxon>Pichiomycetes</taxon>
        <taxon>Debaryomycetaceae</taxon>
        <taxon>Yamadazyma</taxon>
    </lineage>
</organism>
<feature type="compositionally biased region" description="Polar residues" evidence="1">
    <location>
        <begin position="204"/>
        <end position="216"/>
    </location>
</feature>
<dbReference type="Gene3D" id="3.40.30.10">
    <property type="entry name" value="Glutaredoxin"/>
    <property type="match status" value="1"/>
</dbReference>
<dbReference type="OrthoDB" id="10253744at2759"/>
<dbReference type="InterPro" id="IPR036249">
    <property type="entry name" value="Thioredoxin-like_sf"/>
</dbReference>
<dbReference type="eggNOG" id="ENOG502QS3W">
    <property type="taxonomic scope" value="Eukaryota"/>
</dbReference>
<accession>G3B3E0</accession>
<dbReference type="PANTHER" id="PTHR31902:SF14">
    <property type="entry name" value="ACTIN PATCHES DISTAL PROTEIN 1"/>
    <property type="match status" value="1"/>
</dbReference>
<dbReference type="CDD" id="cd03062">
    <property type="entry name" value="TRX_Fd_Sucrase"/>
    <property type="match status" value="1"/>
</dbReference>
<dbReference type="AlphaFoldDB" id="G3B3E0"/>